<comment type="caution">
    <text evidence="4">The sequence shown here is derived from an EMBL/GenBank/DDBJ whole genome shotgun (WGS) entry which is preliminary data.</text>
</comment>
<evidence type="ECO:0000313" key="4">
    <source>
        <dbReference type="EMBL" id="MPM06891.1"/>
    </source>
</evidence>
<feature type="domain" description="Alcohol dehydrogenase-like N-terminal" evidence="3">
    <location>
        <begin position="24"/>
        <end position="129"/>
    </location>
</feature>
<dbReference type="AlphaFoldDB" id="A0A644WTM2"/>
<sequence length="340" mass="37185">MKAFSLTEPYHSVLIDIPEPVPSKTDAILKLVRNGICGSDLNSYRGKNSYLSYPRIPGHEIVGEIVSIPKNTKDLSVGMLVTCNPYFNCGHCYSCSRGFINCCQQNETMGVQRDGAMKDFISMPVERLIAGNGLSPDYLALVEPFSIAYHGVKKAHIAKGDNVLIIGAGTIGMFAALSAKVFGANVFIADIANDKLIFASNHFTIDGTILNDSTTHFNDQVNKYTDGHGFDVVIEAAGTPSTFQACIDAAAFCGKIIQIGISNRTLDFNFTIIQKKELSIYGSRNATSEDFEEVVSLFLKRNDWNLLSMISATFPFLEAPEAFAFLDANTSTLFKVMLKH</sequence>
<gene>
    <name evidence="4" type="primary">yjmD_3</name>
    <name evidence="4" type="ORF">SDC9_53194</name>
</gene>
<feature type="domain" description="Alcohol dehydrogenase-like C-terminal" evidence="2">
    <location>
        <begin position="171"/>
        <end position="298"/>
    </location>
</feature>
<dbReference type="Gene3D" id="3.90.180.10">
    <property type="entry name" value="Medium-chain alcohol dehydrogenases, catalytic domain"/>
    <property type="match status" value="1"/>
</dbReference>
<proteinExistence type="predicted"/>
<dbReference type="Pfam" id="PF00107">
    <property type="entry name" value="ADH_zinc_N"/>
    <property type="match status" value="1"/>
</dbReference>
<dbReference type="InterPro" id="IPR050129">
    <property type="entry name" value="Zn_alcohol_dh"/>
</dbReference>
<evidence type="ECO:0000259" key="2">
    <source>
        <dbReference type="Pfam" id="PF00107"/>
    </source>
</evidence>
<dbReference type="PANTHER" id="PTHR43401:SF2">
    <property type="entry name" value="L-THREONINE 3-DEHYDROGENASE"/>
    <property type="match status" value="1"/>
</dbReference>
<reference evidence="4" key="1">
    <citation type="submission" date="2019-08" db="EMBL/GenBank/DDBJ databases">
        <authorList>
            <person name="Kucharzyk K."/>
            <person name="Murdoch R.W."/>
            <person name="Higgins S."/>
            <person name="Loffler F."/>
        </authorList>
    </citation>
    <scope>NUCLEOTIDE SEQUENCE</scope>
</reference>
<dbReference type="InterPro" id="IPR036291">
    <property type="entry name" value="NAD(P)-bd_dom_sf"/>
</dbReference>
<keyword evidence="1 4" id="KW-0560">Oxidoreductase</keyword>
<dbReference type="InterPro" id="IPR011032">
    <property type="entry name" value="GroES-like_sf"/>
</dbReference>
<dbReference type="SUPFAM" id="SSF50129">
    <property type="entry name" value="GroES-like"/>
    <property type="match status" value="1"/>
</dbReference>
<evidence type="ECO:0000259" key="3">
    <source>
        <dbReference type="Pfam" id="PF08240"/>
    </source>
</evidence>
<dbReference type="EMBL" id="VSSQ01001276">
    <property type="protein sequence ID" value="MPM06891.1"/>
    <property type="molecule type" value="Genomic_DNA"/>
</dbReference>
<dbReference type="Pfam" id="PF08240">
    <property type="entry name" value="ADH_N"/>
    <property type="match status" value="1"/>
</dbReference>
<evidence type="ECO:0000256" key="1">
    <source>
        <dbReference type="ARBA" id="ARBA00023002"/>
    </source>
</evidence>
<dbReference type="InterPro" id="IPR013154">
    <property type="entry name" value="ADH-like_N"/>
</dbReference>
<protein>
    <submittedName>
        <fullName evidence="4">Putative zinc-type alcohol dehydrogenase-like protein YjmD</fullName>
        <ecNumber evidence="4">1.-.-.-</ecNumber>
    </submittedName>
</protein>
<dbReference type="CDD" id="cd08261">
    <property type="entry name" value="Zn_ADH7"/>
    <property type="match status" value="1"/>
</dbReference>
<dbReference type="SUPFAM" id="SSF51735">
    <property type="entry name" value="NAD(P)-binding Rossmann-fold domains"/>
    <property type="match status" value="1"/>
</dbReference>
<dbReference type="GO" id="GO:0016491">
    <property type="term" value="F:oxidoreductase activity"/>
    <property type="evidence" value="ECO:0007669"/>
    <property type="project" value="UniProtKB-KW"/>
</dbReference>
<dbReference type="Gene3D" id="3.40.50.720">
    <property type="entry name" value="NAD(P)-binding Rossmann-like Domain"/>
    <property type="match status" value="1"/>
</dbReference>
<dbReference type="InterPro" id="IPR013149">
    <property type="entry name" value="ADH-like_C"/>
</dbReference>
<dbReference type="PANTHER" id="PTHR43401">
    <property type="entry name" value="L-THREONINE 3-DEHYDROGENASE"/>
    <property type="match status" value="1"/>
</dbReference>
<dbReference type="EC" id="1.-.-.-" evidence="4"/>
<accession>A0A644WTM2</accession>
<name>A0A644WTM2_9ZZZZ</name>
<organism evidence="4">
    <name type="scientific">bioreactor metagenome</name>
    <dbReference type="NCBI Taxonomy" id="1076179"/>
    <lineage>
        <taxon>unclassified sequences</taxon>
        <taxon>metagenomes</taxon>
        <taxon>ecological metagenomes</taxon>
    </lineage>
</organism>